<dbReference type="Gene3D" id="3.40.50.1100">
    <property type="match status" value="2"/>
</dbReference>
<gene>
    <name evidence="4" type="ORF">GETHOR_17460</name>
</gene>
<reference evidence="5" key="1">
    <citation type="journal article" date="2023" name="Int. J. Syst. Evol. Microbiol.">
        <title>Mesoterricola silvestris gen. nov., sp. nov., Mesoterricola sediminis sp. nov., Geothrix oryzae sp. nov., Geothrix edaphica sp. nov., Geothrix rubra sp. nov., and Geothrix limicola sp. nov., six novel members of Acidobacteriota isolated from soils.</title>
        <authorList>
            <person name="Itoh H."/>
            <person name="Sugisawa Y."/>
            <person name="Mise K."/>
            <person name="Xu Z."/>
            <person name="Kuniyasu M."/>
            <person name="Ushijima N."/>
            <person name="Kawano K."/>
            <person name="Kobayashi E."/>
            <person name="Shiratori Y."/>
            <person name="Masuda Y."/>
            <person name="Senoo K."/>
        </authorList>
    </citation>
    <scope>NUCLEOTIDE SEQUENCE [LARGE SCALE GENOMIC DNA]</scope>
    <source>
        <strain evidence="5">Red222</strain>
    </source>
</reference>
<evidence type="ECO:0000313" key="5">
    <source>
        <dbReference type="Proteomes" id="UP001242010"/>
    </source>
</evidence>
<protein>
    <submittedName>
        <fullName evidence="4">Cysteine synthase</fullName>
    </submittedName>
</protein>
<organism evidence="4 5">
    <name type="scientific">Geothrix oryzae</name>
    <dbReference type="NCBI Taxonomy" id="2927975"/>
    <lineage>
        <taxon>Bacteria</taxon>
        <taxon>Pseudomonadati</taxon>
        <taxon>Acidobacteriota</taxon>
        <taxon>Holophagae</taxon>
        <taxon>Holophagales</taxon>
        <taxon>Holophagaceae</taxon>
        <taxon>Geothrix</taxon>
    </lineage>
</organism>
<keyword evidence="2" id="KW-0663">Pyridoxal phosphate</keyword>
<proteinExistence type="predicted"/>
<evidence type="ECO:0000259" key="3">
    <source>
        <dbReference type="Pfam" id="PF00291"/>
    </source>
</evidence>
<dbReference type="EMBL" id="AP027079">
    <property type="protein sequence ID" value="BDU69645.1"/>
    <property type="molecule type" value="Genomic_DNA"/>
</dbReference>
<dbReference type="PANTHER" id="PTHR10314">
    <property type="entry name" value="CYSTATHIONINE BETA-SYNTHASE"/>
    <property type="match status" value="1"/>
</dbReference>
<feature type="domain" description="Tryptophan synthase beta chain-like PALP" evidence="3">
    <location>
        <begin position="12"/>
        <end position="301"/>
    </location>
</feature>
<keyword evidence="5" id="KW-1185">Reference proteome</keyword>
<dbReference type="InterPro" id="IPR036052">
    <property type="entry name" value="TrpB-like_PALP_sf"/>
</dbReference>
<dbReference type="Proteomes" id="UP001242010">
    <property type="component" value="Chromosome"/>
</dbReference>
<dbReference type="PROSITE" id="PS00901">
    <property type="entry name" value="CYS_SYNTHASE"/>
    <property type="match status" value="1"/>
</dbReference>
<dbReference type="InterPro" id="IPR001216">
    <property type="entry name" value="P-phosphate_BS"/>
</dbReference>
<dbReference type="Pfam" id="PF00291">
    <property type="entry name" value="PALP"/>
    <property type="match status" value="1"/>
</dbReference>
<dbReference type="RefSeq" id="WP_286353368.1">
    <property type="nucleotide sequence ID" value="NZ_AP027079.1"/>
</dbReference>
<name>A0ABN6V040_9BACT</name>
<dbReference type="InterPro" id="IPR050214">
    <property type="entry name" value="Cys_Synth/Cystath_Beta-Synth"/>
</dbReference>
<accession>A0ABN6V040</accession>
<dbReference type="SUPFAM" id="SSF53686">
    <property type="entry name" value="Tryptophan synthase beta subunit-like PLP-dependent enzymes"/>
    <property type="match status" value="1"/>
</dbReference>
<sequence length="353" mass="37642">MTEIQPTLRTLSRLVGCTPLLAVDVRFRGQARRIYAKAESFNFTGSIKDRMALHVLRRAHESGALKPGAPIAEATSGNTGISFSALGRALGHPVTIFMPDWMSQERKDLIRSFGAQIRLVSAAEGGFLGSIRLSEVWAAETPDAYLPCQFANEVNVEAHATTTGPEIWAQLASAGLRPDAFVAGVGTGGTVMGVGRFLKGMDSGIRIHPVEPSNSPTLHTGHKIGKHRIQGISDEFIPSIVKLDQLDDILSVDDGDAILMAQKLADRGLGVGISSGANFLAALEAQERLGPEAVVATVFSDSNKKYLSTDLMKVEPLKPGFLSPEVELIGIGQAIRVCEVCLQGEGKVRDCGC</sequence>
<dbReference type="CDD" id="cd01561">
    <property type="entry name" value="CBS_like"/>
    <property type="match status" value="1"/>
</dbReference>
<evidence type="ECO:0000256" key="1">
    <source>
        <dbReference type="ARBA" id="ARBA00001933"/>
    </source>
</evidence>
<evidence type="ECO:0000313" key="4">
    <source>
        <dbReference type="EMBL" id="BDU69645.1"/>
    </source>
</evidence>
<comment type="cofactor">
    <cofactor evidence="1">
        <name>pyridoxal 5'-phosphate</name>
        <dbReference type="ChEBI" id="CHEBI:597326"/>
    </cofactor>
</comment>
<evidence type="ECO:0000256" key="2">
    <source>
        <dbReference type="ARBA" id="ARBA00022898"/>
    </source>
</evidence>
<dbReference type="InterPro" id="IPR001926">
    <property type="entry name" value="TrpB-like_PALP"/>
</dbReference>